<gene>
    <name evidence="3" type="ORF">P879_02660</name>
</gene>
<keyword evidence="4" id="KW-1185">Reference proteome</keyword>
<feature type="region of interest" description="Disordered" evidence="1">
    <location>
        <begin position="511"/>
        <end position="559"/>
    </location>
</feature>
<evidence type="ECO:0000256" key="2">
    <source>
        <dbReference type="SAM" id="Phobius"/>
    </source>
</evidence>
<feature type="region of interest" description="Disordered" evidence="1">
    <location>
        <begin position="718"/>
        <end position="784"/>
    </location>
</feature>
<reference evidence="3 4" key="1">
    <citation type="submission" date="2019-07" db="EMBL/GenBank/DDBJ databases">
        <title>Annotation for the trematode Paragonimus westermani.</title>
        <authorList>
            <person name="Choi Y.-J."/>
        </authorList>
    </citation>
    <scope>NUCLEOTIDE SEQUENCE [LARGE SCALE GENOMIC DNA]</scope>
    <source>
        <strain evidence="3">180907_Pwestermani</strain>
    </source>
</reference>
<feature type="compositionally biased region" description="Basic and acidic residues" evidence="1">
    <location>
        <begin position="770"/>
        <end position="784"/>
    </location>
</feature>
<sequence length="784" mass="85705">MSIDGTQMSKGSIAGLCVGVVLLALFVVFLLIWFLRLRHYWATRRHTKMPNHLNEGIACGAHNQLYLSDPSDGPLSSDSYNNGYYAQPRVNWNSALSSSSSTNMGPTVTQLTHPVRYSIDPAHPHHTAGTNPDVWVDSAERVVHEVHVPAVYHTMHVGSEPVTAYTQQYMPWPSVVRNTNAAPTLLVLALKTNRFGDLVGSSLSAHQLYPHLNQGIPGGEQIPTAAATETDLRPTKRRLSRLGADQVRQKFRSKVQKAVRLSQLSVFRMRPAKRLSHSSGVGEPKPHRSKRGSRKSARRTVSSLGFTTGPGSEGLGEDGFCNVNVVADNFEFDDLHSLDNDNFLYSLEKAVFPGLAQPTSAQPTAQQDTSETPHPLTYGRPSISSDLMGNAPSEFLSMASTDLGLGTHSTGTRWPHLPAGSDDPARSMRTSQPPLTAVMPSTIPTFRFPPPGPPVAGWAHQFMGVSNPETSSETKEPHNRTAVDKMSSPSSKRRALRHPFAEADLPEVIRDKSPPRLKLENRTEIQMSSVAIPRRRATSKQPKPRQRSEPRKGAESLEKSHVQSLRGMGAVLINSVPTKASMIEPLPDRFNPSPVPFERTLDSGYPESLLGTSMDTSAQSLTLSQRTATQQPQLFATRFAPAGLSTDGIVMMQQSALVNSYPMANTLNVTDGIHQFAADQRPFCVSSVVPYSGLMATSSSSTGTGHNSGDSMIAMLPQHKKERSTSASRHPLTPAQPKHYRSPSFPDFYSSRPEDSPNTGTEEQSTWRADPVRYEARRSSDAEP</sequence>
<feature type="region of interest" description="Disordered" evidence="1">
    <location>
        <begin position="358"/>
        <end position="377"/>
    </location>
</feature>
<comment type="caution">
    <text evidence="3">The sequence shown here is derived from an EMBL/GenBank/DDBJ whole genome shotgun (WGS) entry which is preliminary data.</text>
</comment>
<keyword evidence="2" id="KW-0812">Transmembrane</keyword>
<keyword evidence="2" id="KW-0472">Membrane</keyword>
<feature type="region of interest" description="Disordered" evidence="1">
    <location>
        <begin position="466"/>
        <end position="495"/>
    </location>
</feature>
<dbReference type="EMBL" id="JTDF01000383">
    <property type="protein sequence ID" value="KAF8571670.1"/>
    <property type="molecule type" value="Genomic_DNA"/>
</dbReference>
<feature type="compositionally biased region" description="Basic residues" evidence="1">
    <location>
        <begin position="533"/>
        <end position="545"/>
    </location>
</feature>
<feature type="compositionally biased region" description="Basic residues" evidence="1">
    <location>
        <begin position="287"/>
        <end position="298"/>
    </location>
</feature>
<feature type="region of interest" description="Disordered" evidence="1">
    <location>
        <begin position="272"/>
        <end position="313"/>
    </location>
</feature>
<feature type="compositionally biased region" description="Polar residues" evidence="1">
    <location>
        <begin position="756"/>
        <end position="767"/>
    </location>
</feature>
<protein>
    <submittedName>
        <fullName evidence="3">Uncharacterized protein</fullName>
    </submittedName>
</protein>
<accession>A0A8T0DVQ9</accession>
<feature type="compositionally biased region" description="Basic and acidic residues" evidence="1">
    <location>
        <begin position="546"/>
        <end position="559"/>
    </location>
</feature>
<keyword evidence="2" id="KW-1133">Transmembrane helix</keyword>
<organism evidence="3 4">
    <name type="scientific">Paragonimus westermani</name>
    <dbReference type="NCBI Taxonomy" id="34504"/>
    <lineage>
        <taxon>Eukaryota</taxon>
        <taxon>Metazoa</taxon>
        <taxon>Spiralia</taxon>
        <taxon>Lophotrochozoa</taxon>
        <taxon>Platyhelminthes</taxon>
        <taxon>Trematoda</taxon>
        <taxon>Digenea</taxon>
        <taxon>Plagiorchiida</taxon>
        <taxon>Troglotremata</taxon>
        <taxon>Troglotrematidae</taxon>
        <taxon>Paragonimus</taxon>
    </lineage>
</organism>
<name>A0A8T0DVQ9_9TREM</name>
<evidence type="ECO:0000313" key="3">
    <source>
        <dbReference type="EMBL" id="KAF8571670.1"/>
    </source>
</evidence>
<proteinExistence type="predicted"/>
<feature type="compositionally biased region" description="Low complexity" evidence="1">
    <location>
        <begin position="358"/>
        <end position="370"/>
    </location>
</feature>
<feature type="transmembrane region" description="Helical" evidence="2">
    <location>
        <begin position="12"/>
        <end position="35"/>
    </location>
</feature>
<feature type="compositionally biased region" description="Basic and acidic residues" evidence="1">
    <location>
        <begin position="472"/>
        <end position="483"/>
    </location>
</feature>
<dbReference type="OrthoDB" id="6275474at2759"/>
<dbReference type="Proteomes" id="UP000699462">
    <property type="component" value="Unassembled WGS sequence"/>
</dbReference>
<feature type="compositionally biased region" description="Basic and acidic residues" evidence="1">
    <location>
        <begin position="511"/>
        <end position="523"/>
    </location>
</feature>
<feature type="compositionally biased region" description="Polar residues" evidence="1">
    <location>
        <begin position="300"/>
        <end position="310"/>
    </location>
</feature>
<evidence type="ECO:0000313" key="4">
    <source>
        <dbReference type="Proteomes" id="UP000699462"/>
    </source>
</evidence>
<evidence type="ECO:0000256" key="1">
    <source>
        <dbReference type="SAM" id="MobiDB-lite"/>
    </source>
</evidence>
<dbReference type="AlphaFoldDB" id="A0A8T0DVQ9"/>